<dbReference type="EMBL" id="JAUFSA010000001">
    <property type="protein sequence ID" value="MDP7734161.1"/>
    <property type="molecule type" value="Genomic_DNA"/>
</dbReference>
<evidence type="ECO:0000256" key="2">
    <source>
        <dbReference type="ARBA" id="ARBA00023136"/>
    </source>
</evidence>
<organism evidence="5 6">
    <name type="scientific">Mycobacterium paragordonae</name>
    <dbReference type="NCBI Taxonomy" id="1389713"/>
    <lineage>
        <taxon>Bacteria</taxon>
        <taxon>Bacillati</taxon>
        <taxon>Actinomycetota</taxon>
        <taxon>Actinomycetes</taxon>
        <taxon>Mycobacteriales</taxon>
        <taxon>Mycobacteriaceae</taxon>
        <taxon>Mycobacterium</taxon>
    </lineage>
</organism>
<gene>
    <name evidence="5" type="ORF">QXL92_05285</name>
</gene>
<feature type="compositionally biased region" description="Acidic residues" evidence="3">
    <location>
        <begin position="1"/>
        <end position="20"/>
    </location>
</feature>
<keyword evidence="2 4" id="KW-0472">Membrane</keyword>
<dbReference type="Proteomes" id="UP001229081">
    <property type="component" value="Unassembled WGS sequence"/>
</dbReference>
<keyword evidence="4" id="KW-1133">Transmembrane helix</keyword>
<dbReference type="PANTHER" id="PTHR37042:SF4">
    <property type="entry name" value="OUTER MEMBRANE PROTEIN RV1973"/>
    <property type="match status" value="1"/>
</dbReference>
<evidence type="ECO:0000256" key="1">
    <source>
        <dbReference type="ARBA" id="ARBA00004370"/>
    </source>
</evidence>
<dbReference type="RefSeq" id="WP_240743613.1">
    <property type="nucleotide sequence ID" value="NZ_JAUFSA010000001.1"/>
</dbReference>
<dbReference type="AlphaFoldDB" id="A0AAJ1W0Z7"/>
<feature type="transmembrane region" description="Helical" evidence="4">
    <location>
        <begin position="38"/>
        <end position="57"/>
    </location>
</feature>
<evidence type="ECO:0000313" key="6">
    <source>
        <dbReference type="Proteomes" id="UP001229081"/>
    </source>
</evidence>
<evidence type="ECO:0000256" key="4">
    <source>
        <dbReference type="SAM" id="Phobius"/>
    </source>
</evidence>
<protein>
    <submittedName>
        <fullName evidence="5">Twin-arginine translocation pathway signal</fullName>
    </submittedName>
</protein>
<proteinExistence type="predicted"/>
<evidence type="ECO:0000256" key="3">
    <source>
        <dbReference type="SAM" id="MobiDB-lite"/>
    </source>
</evidence>
<comment type="subcellular location">
    <subcellularLocation>
        <location evidence="1">Membrane</location>
    </subcellularLocation>
</comment>
<accession>A0AAJ1W0Z7</accession>
<reference evidence="5" key="1">
    <citation type="submission" date="2023-06" db="EMBL/GenBank/DDBJ databases">
        <title>Identification of two novel mycobacterium reveal diversities and complexities of Mycobacterium gordonae clade.</title>
        <authorList>
            <person name="Matsumoto Y."/>
            <person name="Nakamura S."/>
            <person name="Motooka D."/>
            <person name="Fukushima K."/>
        </authorList>
    </citation>
    <scope>NUCLEOTIDE SEQUENCE</scope>
    <source>
        <strain evidence="5">TY812</strain>
    </source>
</reference>
<name>A0AAJ1W0Z7_9MYCO</name>
<evidence type="ECO:0000313" key="5">
    <source>
        <dbReference type="EMBL" id="MDP7734161.1"/>
    </source>
</evidence>
<dbReference type="GO" id="GO:0016020">
    <property type="term" value="C:membrane"/>
    <property type="evidence" value="ECO:0007669"/>
    <property type="project" value="UniProtKB-SubCell"/>
</dbReference>
<sequence length="192" mass="20722">MIDEQVQDDALTDTDTDTDTDTAGPTPRRNWLRRWPRIVIASSLAAAAVLAGVLYFTQYRTDRQVDRDAVIKPLIAAASDGAVALLSYGPERLDSDFTAAKSHLTGEFLSYYGKFADEILVPAARARAVRASASVLQAAVVEVHPESARVLLFVNQTTSSKGAPEPLQTASSVMVGLTKSDRGWLISAFEPI</sequence>
<comment type="caution">
    <text evidence="5">The sequence shown here is derived from an EMBL/GenBank/DDBJ whole genome shotgun (WGS) entry which is preliminary data.</text>
</comment>
<keyword evidence="4" id="KW-0812">Transmembrane</keyword>
<dbReference type="PANTHER" id="PTHR37042">
    <property type="entry name" value="OUTER MEMBRANE PROTEIN RV1973"/>
    <property type="match status" value="1"/>
</dbReference>
<feature type="region of interest" description="Disordered" evidence="3">
    <location>
        <begin position="1"/>
        <end position="28"/>
    </location>
</feature>